<evidence type="ECO:0000313" key="2">
    <source>
        <dbReference type="EMBL" id="QEL19916.1"/>
    </source>
</evidence>
<name>A0A5C1APH1_9BACT</name>
<dbReference type="RefSeq" id="WP_149114257.1">
    <property type="nucleotide sequence ID" value="NZ_CP042425.1"/>
</dbReference>
<keyword evidence="3" id="KW-1185">Reference proteome</keyword>
<dbReference type="OrthoDB" id="9807055at2"/>
<accession>A0A5C1APH1</accession>
<organism evidence="2 3">
    <name type="scientific">Limnoglobus roseus</name>
    <dbReference type="NCBI Taxonomy" id="2598579"/>
    <lineage>
        <taxon>Bacteria</taxon>
        <taxon>Pseudomonadati</taxon>
        <taxon>Planctomycetota</taxon>
        <taxon>Planctomycetia</taxon>
        <taxon>Gemmatales</taxon>
        <taxon>Gemmataceae</taxon>
        <taxon>Limnoglobus</taxon>
    </lineage>
</organism>
<dbReference type="Proteomes" id="UP000324974">
    <property type="component" value="Chromosome"/>
</dbReference>
<protein>
    <submittedName>
        <fullName evidence="2">Uncharacterized protein</fullName>
    </submittedName>
</protein>
<gene>
    <name evidence="2" type="ORF">PX52LOC_06998</name>
</gene>
<evidence type="ECO:0000256" key="1">
    <source>
        <dbReference type="SAM" id="MobiDB-lite"/>
    </source>
</evidence>
<evidence type="ECO:0000313" key="3">
    <source>
        <dbReference type="Proteomes" id="UP000324974"/>
    </source>
</evidence>
<dbReference type="PROSITE" id="PS51257">
    <property type="entry name" value="PROKAR_LIPOPROTEIN"/>
    <property type="match status" value="1"/>
</dbReference>
<sequence>MRVLFLFAALSLAGCSRSNSPPPPGRTKAELEARGKEDVKRRLDEERIKDQEIADVIKRTEDQNRAAKQLDEAVK</sequence>
<dbReference type="EMBL" id="CP042425">
    <property type="protein sequence ID" value="QEL19916.1"/>
    <property type="molecule type" value="Genomic_DNA"/>
</dbReference>
<feature type="compositionally biased region" description="Basic and acidic residues" evidence="1">
    <location>
        <begin position="27"/>
        <end position="38"/>
    </location>
</feature>
<dbReference type="KEGG" id="lrs:PX52LOC_06998"/>
<reference evidence="3" key="1">
    <citation type="submission" date="2019-08" db="EMBL/GenBank/DDBJ databases">
        <title>Limnoglobus roseus gen. nov., sp. nov., a novel freshwater planctomycete with a giant genome from the family Gemmataceae.</title>
        <authorList>
            <person name="Kulichevskaya I.S."/>
            <person name="Naumoff D.G."/>
            <person name="Miroshnikov K."/>
            <person name="Ivanova A."/>
            <person name="Philippov D.A."/>
            <person name="Hakobyan A."/>
            <person name="Rijpstra I.C."/>
            <person name="Sinninghe Damste J.S."/>
            <person name="Liesack W."/>
            <person name="Dedysh S.N."/>
        </authorList>
    </citation>
    <scope>NUCLEOTIDE SEQUENCE [LARGE SCALE GENOMIC DNA]</scope>
    <source>
        <strain evidence="3">PX52</strain>
    </source>
</reference>
<feature type="region of interest" description="Disordered" evidence="1">
    <location>
        <begin position="15"/>
        <end position="38"/>
    </location>
</feature>
<proteinExistence type="predicted"/>
<dbReference type="AlphaFoldDB" id="A0A5C1APH1"/>